<evidence type="ECO:0000313" key="1">
    <source>
        <dbReference type="EMBL" id="KAF2464084.1"/>
    </source>
</evidence>
<reference evidence="1" key="1">
    <citation type="journal article" date="2020" name="Stud. Mycol.">
        <title>101 Dothideomycetes genomes: a test case for predicting lifestyles and emergence of pathogens.</title>
        <authorList>
            <person name="Haridas S."/>
            <person name="Albert R."/>
            <person name="Binder M."/>
            <person name="Bloem J."/>
            <person name="Labutti K."/>
            <person name="Salamov A."/>
            <person name="Andreopoulos B."/>
            <person name="Baker S."/>
            <person name="Barry K."/>
            <person name="Bills G."/>
            <person name="Bluhm B."/>
            <person name="Cannon C."/>
            <person name="Castanera R."/>
            <person name="Culley D."/>
            <person name="Daum C."/>
            <person name="Ezra D."/>
            <person name="Gonzalez J."/>
            <person name="Henrissat B."/>
            <person name="Kuo A."/>
            <person name="Liang C."/>
            <person name="Lipzen A."/>
            <person name="Lutzoni F."/>
            <person name="Magnuson J."/>
            <person name="Mondo S."/>
            <person name="Nolan M."/>
            <person name="Ohm R."/>
            <person name="Pangilinan J."/>
            <person name="Park H.-J."/>
            <person name="Ramirez L."/>
            <person name="Alfaro M."/>
            <person name="Sun H."/>
            <person name="Tritt A."/>
            <person name="Yoshinaga Y."/>
            <person name="Zwiers L.-H."/>
            <person name="Turgeon B."/>
            <person name="Goodwin S."/>
            <person name="Spatafora J."/>
            <person name="Crous P."/>
            <person name="Grigoriev I."/>
        </authorList>
    </citation>
    <scope>NUCLEOTIDE SEQUENCE</scope>
    <source>
        <strain evidence="1">ATCC 200398</strain>
    </source>
</reference>
<sequence length="423" mass="47001">MNSNWTLVRRAFKIDYFASPTIASVNFFQVLPSRALFTAELADFLYYETSILVSPAVTMTTAKAQTVIFQPSLCTFIVQFHFGTALCALQSICLLAFGRSPPAPFGLDATRAYISLDLVVMCFAATFNRDTKSIDYGECRSTLGNSNEGYRSIYHYPSMETTHAKLRKLKPASRFDAIMTVVSKRYSDKYPLGRILLSVQGVNRMEAVSAGRQMSLRHFLEHVSTSLTNIRAQISREGALHALTIIEIVLANQNSFYHLRLILYRLHIVYIALSTKGQSEDPLRRCSWSHAFALRNLDWRFSNDGILLEHGVDPNALSDYSESSFHLALRTMLNGTRYEGDFEEEDIYGGLLAVAVSPLDQSPPAGVCGSPPPALAPPAANGSCTELTHITVSDAYQSIIGARPTRTRHDTDMNLSTNRLNTN</sequence>
<organism evidence="1 2">
    <name type="scientific">Lindgomyces ingoldianus</name>
    <dbReference type="NCBI Taxonomy" id="673940"/>
    <lineage>
        <taxon>Eukaryota</taxon>
        <taxon>Fungi</taxon>
        <taxon>Dikarya</taxon>
        <taxon>Ascomycota</taxon>
        <taxon>Pezizomycotina</taxon>
        <taxon>Dothideomycetes</taxon>
        <taxon>Pleosporomycetidae</taxon>
        <taxon>Pleosporales</taxon>
        <taxon>Lindgomycetaceae</taxon>
        <taxon>Lindgomyces</taxon>
    </lineage>
</organism>
<proteinExistence type="predicted"/>
<dbReference type="Proteomes" id="UP000799755">
    <property type="component" value="Unassembled WGS sequence"/>
</dbReference>
<comment type="caution">
    <text evidence="1">The sequence shown here is derived from an EMBL/GenBank/DDBJ whole genome shotgun (WGS) entry which is preliminary data.</text>
</comment>
<accession>A0ACB6QAM9</accession>
<evidence type="ECO:0000313" key="2">
    <source>
        <dbReference type="Proteomes" id="UP000799755"/>
    </source>
</evidence>
<dbReference type="EMBL" id="MU003540">
    <property type="protein sequence ID" value="KAF2464084.1"/>
    <property type="molecule type" value="Genomic_DNA"/>
</dbReference>
<protein>
    <submittedName>
        <fullName evidence="1">Uncharacterized protein</fullName>
    </submittedName>
</protein>
<name>A0ACB6QAM9_9PLEO</name>
<gene>
    <name evidence="1" type="ORF">BDR25DRAFT_362007</name>
</gene>
<keyword evidence="2" id="KW-1185">Reference proteome</keyword>